<gene>
    <name evidence="10" type="ORF">FNV43_RR14288</name>
</gene>
<keyword evidence="5 9" id="KW-0560">Oxidoreductase</keyword>
<evidence type="ECO:0000256" key="1">
    <source>
        <dbReference type="ARBA" id="ARBA00001971"/>
    </source>
</evidence>
<keyword evidence="11" id="KW-1185">Reference proteome</keyword>
<dbReference type="InterPro" id="IPR017972">
    <property type="entry name" value="Cyt_P450_CS"/>
</dbReference>
<evidence type="ECO:0000256" key="6">
    <source>
        <dbReference type="ARBA" id="ARBA00023004"/>
    </source>
</evidence>
<dbReference type="Gene3D" id="1.10.630.10">
    <property type="entry name" value="Cytochrome P450"/>
    <property type="match status" value="1"/>
</dbReference>
<feature type="binding site" description="axial binding residue" evidence="8">
    <location>
        <position position="464"/>
    </location>
    <ligand>
        <name>heme</name>
        <dbReference type="ChEBI" id="CHEBI:30413"/>
    </ligand>
    <ligandPart>
        <name>Fe</name>
        <dbReference type="ChEBI" id="CHEBI:18248"/>
    </ligandPart>
</feature>
<keyword evidence="4 8" id="KW-0479">Metal-binding</keyword>
<dbReference type="PANTHER" id="PTHR24296">
    <property type="entry name" value="CYTOCHROME P450"/>
    <property type="match status" value="1"/>
</dbReference>
<evidence type="ECO:0000256" key="8">
    <source>
        <dbReference type="PIRSR" id="PIRSR602401-1"/>
    </source>
</evidence>
<dbReference type="InterPro" id="IPR002401">
    <property type="entry name" value="Cyt_P450_E_grp-I"/>
</dbReference>
<comment type="cofactor">
    <cofactor evidence="1 8">
        <name>heme</name>
        <dbReference type="ChEBI" id="CHEBI:30413"/>
    </cofactor>
</comment>
<dbReference type="InterPro" id="IPR036396">
    <property type="entry name" value="Cyt_P450_sf"/>
</dbReference>
<dbReference type="Proteomes" id="UP000796880">
    <property type="component" value="Unassembled WGS sequence"/>
</dbReference>
<reference evidence="10" key="1">
    <citation type="submission" date="2020-03" db="EMBL/GenBank/DDBJ databases">
        <title>A high-quality chromosome-level genome assembly of a woody plant with both climbing and erect habits, Rhamnella rubrinervis.</title>
        <authorList>
            <person name="Lu Z."/>
            <person name="Yang Y."/>
            <person name="Zhu X."/>
            <person name="Sun Y."/>
        </authorList>
    </citation>
    <scope>NUCLEOTIDE SEQUENCE</scope>
    <source>
        <strain evidence="10">BYM</strain>
        <tissue evidence="10">Leaf</tissue>
    </source>
</reference>
<dbReference type="SUPFAM" id="SSF48264">
    <property type="entry name" value="Cytochrome P450"/>
    <property type="match status" value="1"/>
</dbReference>
<dbReference type="AlphaFoldDB" id="A0A8K0H2M5"/>
<evidence type="ECO:0000256" key="7">
    <source>
        <dbReference type="ARBA" id="ARBA00023033"/>
    </source>
</evidence>
<accession>A0A8K0H2M5</accession>
<dbReference type="GO" id="GO:0020037">
    <property type="term" value="F:heme binding"/>
    <property type="evidence" value="ECO:0007669"/>
    <property type="project" value="InterPro"/>
</dbReference>
<comment type="similarity">
    <text evidence="2 9">Belongs to the cytochrome P450 family.</text>
</comment>
<evidence type="ECO:0008006" key="12">
    <source>
        <dbReference type="Google" id="ProtNLM"/>
    </source>
</evidence>
<dbReference type="Pfam" id="PF00067">
    <property type="entry name" value="p450"/>
    <property type="match status" value="1"/>
</dbReference>
<dbReference type="CDD" id="cd11064">
    <property type="entry name" value="CYP86A"/>
    <property type="match status" value="1"/>
</dbReference>
<name>A0A8K0H2M5_9ROSA</name>
<dbReference type="GO" id="GO:0005506">
    <property type="term" value="F:iron ion binding"/>
    <property type="evidence" value="ECO:0007669"/>
    <property type="project" value="InterPro"/>
</dbReference>
<evidence type="ECO:0000313" key="10">
    <source>
        <dbReference type="EMBL" id="KAF3444596.1"/>
    </source>
</evidence>
<dbReference type="EMBL" id="VOIH02000006">
    <property type="protein sequence ID" value="KAF3444596.1"/>
    <property type="molecule type" value="Genomic_DNA"/>
</dbReference>
<protein>
    <recommendedName>
        <fullName evidence="12">Alkane hydroxylase MAH1-like</fullName>
    </recommendedName>
</protein>
<dbReference type="InterPro" id="IPR001128">
    <property type="entry name" value="Cyt_P450"/>
</dbReference>
<dbReference type="GO" id="GO:0004497">
    <property type="term" value="F:monooxygenase activity"/>
    <property type="evidence" value="ECO:0007669"/>
    <property type="project" value="UniProtKB-KW"/>
</dbReference>
<evidence type="ECO:0000256" key="4">
    <source>
        <dbReference type="ARBA" id="ARBA00022723"/>
    </source>
</evidence>
<evidence type="ECO:0000256" key="2">
    <source>
        <dbReference type="ARBA" id="ARBA00010617"/>
    </source>
</evidence>
<comment type="caution">
    <text evidence="10">The sequence shown here is derived from an EMBL/GenBank/DDBJ whole genome shotgun (WGS) entry which is preliminary data.</text>
</comment>
<dbReference type="GO" id="GO:0016705">
    <property type="term" value="F:oxidoreductase activity, acting on paired donors, with incorporation or reduction of molecular oxygen"/>
    <property type="evidence" value="ECO:0007669"/>
    <property type="project" value="InterPro"/>
</dbReference>
<dbReference type="PROSITE" id="PS00086">
    <property type="entry name" value="CYTOCHROME_P450"/>
    <property type="match status" value="1"/>
</dbReference>
<sequence>MADAVGYLEILLAVICFLLLRQWRLNRNTVISNWPLVGMLPGIYRNIARIHEYATEIIQKGGGTASIKGPWFTNFDFLLTSDPVNVQHIMTKSFANYPKGHEFKMMFEPLGDGIFNSDSDLWKNQRKIFQFLIGQTKFESYMEKTIHQKIVDGLFPVLDHVSKTGIQVDLQDVFQRLTFDNICLLVLGFDPNCLCVEFPKVAYEKAFDQIEEILFQRHVMPESWWKLQSWLQIGGEKKLTSSLEVLDKFLYQCIDSKRQELRRSRIQNDEPSFDLLTSYIGEEEKQYSGRQMGCSTNINNADKFLRDTAFNLMVAGRDTVGASLTWFFWLVSRHPTVEAKILEEMKQKLKPGQEDDKSFGLILGVEEVRKLVYLHAVVCETLRLYPPVPINHKAPTQPDTLPSGQSLKENQRILLSFYSMGRMEEIWGKDCLEFKPERWISDGGGIVYVPSYKFTAFNTGPRTCLGKDMGFVQMKMVAASMLWNYRVKVLEEHPVSPSLSIILYMKQGLKVSVFKRCASSY</sequence>
<dbReference type="PRINTS" id="PR00385">
    <property type="entry name" value="P450"/>
</dbReference>
<evidence type="ECO:0000256" key="3">
    <source>
        <dbReference type="ARBA" id="ARBA00022617"/>
    </source>
</evidence>
<dbReference type="GO" id="GO:0006629">
    <property type="term" value="P:lipid metabolic process"/>
    <property type="evidence" value="ECO:0007669"/>
    <property type="project" value="UniProtKB-ARBA"/>
</dbReference>
<evidence type="ECO:0000313" key="11">
    <source>
        <dbReference type="Proteomes" id="UP000796880"/>
    </source>
</evidence>
<keyword evidence="3 8" id="KW-0349">Heme</keyword>
<evidence type="ECO:0000256" key="9">
    <source>
        <dbReference type="RuleBase" id="RU000461"/>
    </source>
</evidence>
<keyword evidence="6 8" id="KW-0408">Iron</keyword>
<dbReference type="PRINTS" id="PR00463">
    <property type="entry name" value="EP450I"/>
</dbReference>
<evidence type="ECO:0000256" key="5">
    <source>
        <dbReference type="ARBA" id="ARBA00023002"/>
    </source>
</evidence>
<organism evidence="10 11">
    <name type="scientific">Rhamnella rubrinervis</name>
    <dbReference type="NCBI Taxonomy" id="2594499"/>
    <lineage>
        <taxon>Eukaryota</taxon>
        <taxon>Viridiplantae</taxon>
        <taxon>Streptophyta</taxon>
        <taxon>Embryophyta</taxon>
        <taxon>Tracheophyta</taxon>
        <taxon>Spermatophyta</taxon>
        <taxon>Magnoliopsida</taxon>
        <taxon>eudicotyledons</taxon>
        <taxon>Gunneridae</taxon>
        <taxon>Pentapetalae</taxon>
        <taxon>rosids</taxon>
        <taxon>fabids</taxon>
        <taxon>Rosales</taxon>
        <taxon>Rhamnaceae</taxon>
        <taxon>rhamnoid group</taxon>
        <taxon>Rhamneae</taxon>
        <taxon>Rhamnella</taxon>
    </lineage>
</organism>
<dbReference type="OrthoDB" id="1470350at2759"/>
<proteinExistence type="inferred from homology"/>
<keyword evidence="7 9" id="KW-0503">Monooxygenase</keyword>